<dbReference type="AlphaFoldDB" id="A0AAN8GL59"/>
<evidence type="ECO:0000313" key="1">
    <source>
        <dbReference type="EMBL" id="KAK5883114.1"/>
    </source>
</evidence>
<proteinExistence type="predicted"/>
<name>A0AAN8GL59_9TELE</name>
<reference evidence="1 2" key="1">
    <citation type="journal article" date="2023" name="Mol. Biol. Evol.">
        <title>Genomics of Secondarily Temperate Adaptation in the Only Non-Antarctic Icefish.</title>
        <authorList>
            <person name="Rivera-Colon A.G."/>
            <person name="Rayamajhi N."/>
            <person name="Minhas B.F."/>
            <person name="Madrigal G."/>
            <person name="Bilyk K.T."/>
            <person name="Yoon V."/>
            <person name="Hune M."/>
            <person name="Gregory S."/>
            <person name="Cheng C.H.C."/>
            <person name="Catchen J.M."/>
        </authorList>
    </citation>
    <scope>NUCLEOTIDE SEQUENCE [LARGE SCALE GENOMIC DNA]</scope>
    <source>
        <strain evidence="1">JC2023a</strain>
    </source>
</reference>
<accession>A0AAN8GL59</accession>
<dbReference type="Proteomes" id="UP001335648">
    <property type="component" value="Unassembled WGS sequence"/>
</dbReference>
<organism evidence="1 2">
    <name type="scientific">Champsocephalus esox</name>
    <name type="common">pike icefish</name>
    <dbReference type="NCBI Taxonomy" id="159716"/>
    <lineage>
        <taxon>Eukaryota</taxon>
        <taxon>Metazoa</taxon>
        <taxon>Chordata</taxon>
        <taxon>Craniata</taxon>
        <taxon>Vertebrata</taxon>
        <taxon>Euteleostomi</taxon>
        <taxon>Actinopterygii</taxon>
        <taxon>Neopterygii</taxon>
        <taxon>Teleostei</taxon>
        <taxon>Neoteleostei</taxon>
        <taxon>Acanthomorphata</taxon>
        <taxon>Eupercaria</taxon>
        <taxon>Perciformes</taxon>
        <taxon>Notothenioidei</taxon>
        <taxon>Channichthyidae</taxon>
        <taxon>Champsocephalus</taxon>
    </lineage>
</organism>
<protein>
    <submittedName>
        <fullName evidence="1">Uncharacterized protein</fullName>
    </submittedName>
</protein>
<keyword evidence="2" id="KW-1185">Reference proteome</keyword>
<sequence>MACVMSRIVSARPQITKYPLFFLGSDIKPEIPEACSELTVSGAVRQRREHLSVFLSLKRTKLPGCAESSPADICHCTPALQEMNTCQISVRDGYPPP</sequence>
<evidence type="ECO:0000313" key="2">
    <source>
        <dbReference type="Proteomes" id="UP001335648"/>
    </source>
</evidence>
<dbReference type="EMBL" id="JAULUE010002061">
    <property type="protein sequence ID" value="KAK5883114.1"/>
    <property type="molecule type" value="Genomic_DNA"/>
</dbReference>
<comment type="caution">
    <text evidence="1">The sequence shown here is derived from an EMBL/GenBank/DDBJ whole genome shotgun (WGS) entry which is preliminary data.</text>
</comment>
<gene>
    <name evidence="1" type="ORF">CesoFtcFv8_019478</name>
</gene>